<dbReference type="STRING" id="13706.A0A1X2HKW3"/>
<reference evidence="2 3" key="1">
    <citation type="submission" date="2016-07" db="EMBL/GenBank/DDBJ databases">
        <title>Pervasive Adenine N6-methylation of Active Genes in Fungi.</title>
        <authorList>
            <consortium name="DOE Joint Genome Institute"/>
            <person name="Mondo S.J."/>
            <person name="Dannebaum R.O."/>
            <person name="Kuo R.C."/>
            <person name="Labutti K."/>
            <person name="Haridas S."/>
            <person name="Kuo A."/>
            <person name="Salamov A."/>
            <person name="Ahrendt S.R."/>
            <person name="Lipzen A."/>
            <person name="Sullivan W."/>
            <person name="Andreopoulos W.B."/>
            <person name="Clum A."/>
            <person name="Lindquist E."/>
            <person name="Daum C."/>
            <person name="Ramamoorthy G.K."/>
            <person name="Gryganskyi A."/>
            <person name="Culley D."/>
            <person name="Magnuson J.K."/>
            <person name="James T.Y."/>
            <person name="O'Malley M.A."/>
            <person name="Stajich J.E."/>
            <person name="Spatafora J.W."/>
            <person name="Visel A."/>
            <person name="Grigoriev I.V."/>
        </authorList>
    </citation>
    <scope>NUCLEOTIDE SEQUENCE [LARGE SCALE GENOMIC DNA]</scope>
    <source>
        <strain evidence="2 3">NRRL 2496</strain>
    </source>
</reference>
<sequence>MPTTTTAPSPMYLITSADQYMGHAITSHLARDPSLRSQMRILCQQKMTCLNFSNKGIDVRQVDYDHPNDLSLAMRGIKCMILAVGNEPDRVRYCEHLIDVANRSGVENIICISHVGAVSSTHEALRHFAFIEEKVISSEHCQWTILRPDFIYQHFLLWTSMIERSRVLSLPVPAGAEICPIDISDVCKVVEELVVRSNNNDQHAGQVYTLTGPQTLRIKDLIQWMRSATGFKKLEFVFTRPMDTAYYMQELRNDIWFDARIKREHSLIYQDTLDGYAYRSRILGAPSATQIQTIIDYFDWVHKTSSSVLVPHASSITSLPVRSVRKFLQENANSFKPRV</sequence>
<dbReference type="OrthoDB" id="10254221at2759"/>
<name>A0A1X2HKW3_SYNRA</name>
<dbReference type="Proteomes" id="UP000242180">
    <property type="component" value="Unassembled WGS sequence"/>
</dbReference>
<dbReference type="InterPro" id="IPR036291">
    <property type="entry name" value="NAD(P)-bd_dom_sf"/>
</dbReference>
<dbReference type="Gene3D" id="3.40.50.720">
    <property type="entry name" value="NAD(P)-binding Rossmann-like Domain"/>
    <property type="match status" value="1"/>
</dbReference>
<dbReference type="OMA" id="VWFDARL"/>
<keyword evidence="3" id="KW-1185">Reference proteome</keyword>
<evidence type="ECO:0000259" key="1">
    <source>
        <dbReference type="Pfam" id="PF13460"/>
    </source>
</evidence>
<organism evidence="2 3">
    <name type="scientific">Syncephalastrum racemosum</name>
    <name type="common">Filamentous fungus</name>
    <dbReference type="NCBI Taxonomy" id="13706"/>
    <lineage>
        <taxon>Eukaryota</taxon>
        <taxon>Fungi</taxon>
        <taxon>Fungi incertae sedis</taxon>
        <taxon>Mucoromycota</taxon>
        <taxon>Mucoromycotina</taxon>
        <taxon>Mucoromycetes</taxon>
        <taxon>Mucorales</taxon>
        <taxon>Syncephalastraceae</taxon>
        <taxon>Syncephalastrum</taxon>
    </lineage>
</organism>
<gene>
    <name evidence="2" type="ORF">BCR43DRAFT_521127</name>
</gene>
<dbReference type="SUPFAM" id="SSF51735">
    <property type="entry name" value="NAD(P)-binding Rossmann-fold domains"/>
    <property type="match status" value="1"/>
</dbReference>
<dbReference type="Pfam" id="PF13460">
    <property type="entry name" value="NAD_binding_10"/>
    <property type="match status" value="1"/>
</dbReference>
<evidence type="ECO:0000313" key="3">
    <source>
        <dbReference type="Proteomes" id="UP000242180"/>
    </source>
</evidence>
<accession>A0A1X2HKW3</accession>
<comment type="caution">
    <text evidence="2">The sequence shown here is derived from an EMBL/GenBank/DDBJ whole genome shotgun (WGS) entry which is preliminary data.</text>
</comment>
<dbReference type="PANTHER" id="PTHR43162">
    <property type="match status" value="1"/>
</dbReference>
<feature type="domain" description="NAD(P)-binding" evidence="1">
    <location>
        <begin position="40"/>
        <end position="151"/>
    </location>
</feature>
<dbReference type="InParanoid" id="A0A1X2HKW3"/>
<dbReference type="InterPro" id="IPR016040">
    <property type="entry name" value="NAD(P)-bd_dom"/>
</dbReference>
<proteinExistence type="predicted"/>
<dbReference type="EMBL" id="MCGN01000002">
    <property type="protein sequence ID" value="ORY99922.1"/>
    <property type="molecule type" value="Genomic_DNA"/>
</dbReference>
<dbReference type="InterPro" id="IPR051604">
    <property type="entry name" value="Ergot_Alk_Oxidoreductase"/>
</dbReference>
<protein>
    <recommendedName>
        <fullName evidence="1">NAD(P)-binding domain-containing protein</fullName>
    </recommendedName>
</protein>
<dbReference type="AlphaFoldDB" id="A0A1X2HKW3"/>
<dbReference type="PANTHER" id="PTHR43162:SF1">
    <property type="entry name" value="PRESTALK A DIFFERENTIATION PROTEIN A"/>
    <property type="match status" value="1"/>
</dbReference>
<evidence type="ECO:0000313" key="2">
    <source>
        <dbReference type="EMBL" id="ORY99922.1"/>
    </source>
</evidence>